<gene>
    <name evidence="13" type="ORF">ACFSSB_02480</name>
</gene>
<dbReference type="Gene3D" id="3.10.450.40">
    <property type="match status" value="1"/>
</dbReference>
<dbReference type="InterPro" id="IPR001570">
    <property type="entry name" value="Peptidase_M4_C_domain"/>
</dbReference>
<dbReference type="PRINTS" id="PR00730">
    <property type="entry name" value="THERMOLYSIN"/>
</dbReference>
<feature type="domain" description="FTP" evidence="11">
    <location>
        <begin position="100"/>
        <end position="137"/>
    </location>
</feature>
<dbReference type="InterPro" id="IPR023612">
    <property type="entry name" value="Peptidase_M4"/>
</dbReference>
<evidence type="ECO:0000256" key="7">
    <source>
        <dbReference type="ARBA" id="ARBA00023049"/>
    </source>
</evidence>
<reference evidence="14" key="1">
    <citation type="journal article" date="2019" name="Int. J. Syst. Evol. Microbiol.">
        <title>The Global Catalogue of Microorganisms (GCM) 10K type strain sequencing project: providing services to taxonomists for standard genome sequencing and annotation.</title>
        <authorList>
            <consortium name="The Broad Institute Genomics Platform"/>
            <consortium name="The Broad Institute Genome Sequencing Center for Infectious Disease"/>
            <person name="Wu L."/>
            <person name="Ma J."/>
        </authorList>
    </citation>
    <scope>NUCLEOTIDE SEQUENCE [LARGE SCALE GENOMIC DNA]</scope>
    <source>
        <strain evidence="14">KCTC 42808</strain>
    </source>
</reference>
<dbReference type="Pfam" id="PF07504">
    <property type="entry name" value="FTP"/>
    <property type="match status" value="1"/>
</dbReference>
<evidence type="ECO:0000256" key="8">
    <source>
        <dbReference type="SAM" id="SignalP"/>
    </source>
</evidence>
<keyword evidence="3" id="KW-0479">Metal-binding</keyword>
<dbReference type="EMBL" id="JBHULM010000004">
    <property type="protein sequence ID" value="MFD2541173.1"/>
    <property type="molecule type" value="Genomic_DNA"/>
</dbReference>
<feature type="domain" description="Secretion system C-terminal sorting" evidence="12">
    <location>
        <begin position="777"/>
        <end position="849"/>
    </location>
</feature>
<dbReference type="RefSeq" id="WP_379900599.1">
    <property type="nucleotide sequence ID" value="NZ_JBHULM010000004.1"/>
</dbReference>
<sequence length="851" mass="93479">MKNSTKIFFVMFLFALTTYAQESQQKVTSFIKETSATVSLNTNTKIPDFIKFPANNALAVDGLTLEDKAFSFLEKYKDLFNMHVVSTSFEVEGLQIDTYGFKHLTLNQVYNGVAVYDGKLKFHFNRDNKLTAINGNYIPFIKLPATPSISVSKANSIATQVVASQNINVSGKPLKVNKSTLYVFQKGLVQGDFTSKHLVYEVEVRNDKDVREFVFVDAHTQEIVEQFTGIAHALHRIVYENDTSNIVWEEGDALPGTLTSWQINEVETSAQVYHMFNNTFGFDSYDGAGAQMRTVNNDPNVANASWNGSTTNYRDGTAADDVIAHEWGHAYTEYTSGLVYAWQPGAINESYSDIWGETVDLINSYEDAGEDFSLRTSCGSSDRWRMGEDATFFSAPIRDLWDPTCNGHPGKLTDNEFYCSDGDSGGVHVNSGIPNHAYALLVDGGTYNGQTISGIGFTKAAHIFWRAQSTYLTATSDFADLADALETSCTDLIGMNLEGITTTSTPAGVSGEIITNSDYNELVKALLAVELRISPDQCNFVAILNETPVLCEAASNNPVFLEDWESGLGNWIVTETPSNASTWESRPWAIEANLPDGREGQGVFGTDPVNGDCITDLQNGIISLESPLITLPDFTEGVFEMAFDHYVATESQWDGGNLKYSVTNGLFWNIVPSSAFTYNAYNNTLNTSADGNDNPMQGEEAFTGSDGGAVTGSWGKSVIDLSVIGLGANSTVKFKWEIGTDGCNGLDGWYLDDVVIYNCSRVLSVTAFETLNSSIKVYPNPSNGLFTILKTENIDLQTARIHDINGRFIKQMDLKTMQAKKQLDITSFASGIYFMTITSAESKTVIKLIKE</sequence>
<feature type="signal peptide" evidence="8">
    <location>
        <begin position="1"/>
        <end position="20"/>
    </location>
</feature>
<evidence type="ECO:0000256" key="3">
    <source>
        <dbReference type="ARBA" id="ARBA00022723"/>
    </source>
</evidence>
<feature type="domain" description="Peptidase M4" evidence="9">
    <location>
        <begin position="260"/>
        <end position="333"/>
    </location>
</feature>
<keyword evidence="7" id="KW-0482">Metalloprotease</keyword>
<comment type="caution">
    <text evidence="13">The sequence shown here is derived from an EMBL/GenBank/DDBJ whole genome shotgun (WGS) entry which is preliminary data.</text>
</comment>
<keyword evidence="14" id="KW-1185">Reference proteome</keyword>
<name>A0ABW5JZE5_9FLAO</name>
<dbReference type="InterPro" id="IPR050728">
    <property type="entry name" value="Zinc_Metalloprotease_M4"/>
</dbReference>
<dbReference type="InterPro" id="IPR027268">
    <property type="entry name" value="Peptidase_M4/M1_CTD_sf"/>
</dbReference>
<evidence type="ECO:0000256" key="2">
    <source>
        <dbReference type="ARBA" id="ARBA00022670"/>
    </source>
</evidence>
<keyword evidence="4 8" id="KW-0732">Signal</keyword>
<feature type="chain" id="PRO_5046873549" evidence="8">
    <location>
        <begin position="21"/>
        <end position="851"/>
    </location>
</feature>
<evidence type="ECO:0000259" key="12">
    <source>
        <dbReference type="Pfam" id="PF18962"/>
    </source>
</evidence>
<evidence type="ECO:0000313" key="13">
    <source>
        <dbReference type="EMBL" id="MFD2541173.1"/>
    </source>
</evidence>
<evidence type="ECO:0000259" key="10">
    <source>
        <dbReference type="Pfam" id="PF02868"/>
    </source>
</evidence>
<dbReference type="InterPro" id="IPR026444">
    <property type="entry name" value="Secre_tail"/>
</dbReference>
<dbReference type="SUPFAM" id="SSF55486">
    <property type="entry name" value="Metalloproteases ('zincins'), catalytic domain"/>
    <property type="match status" value="1"/>
</dbReference>
<evidence type="ECO:0000259" key="11">
    <source>
        <dbReference type="Pfam" id="PF07504"/>
    </source>
</evidence>
<dbReference type="InterPro" id="IPR011096">
    <property type="entry name" value="FTP_domain"/>
</dbReference>
<proteinExistence type="inferred from homology"/>
<dbReference type="InterPro" id="IPR013856">
    <property type="entry name" value="Peptidase_M4_domain"/>
</dbReference>
<dbReference type="Gene3D" id="3.10.170.10">
    <property type="match status" value="1"/>
</dbReference>
<keyword evidence="6" id="KW-0862">Zinc</keyword>
<dbReference type="Pfam" id="PF02868">
    <property type="entry name" value="Peptidase_M4_C"/>
    <property type="match status" value="1"/>
</dbReference>
<comment type="similarity">
    <text evidence="1">Belongs to the peptidase M4 family.</text>
</comment>
<dbReference type="CDD" id="cd09597">
    <property type="entry name" value="M4_TLP"/>
    <property type="match status" value="1"/>
</dbReference>
<accession>A0ABW5JZE5</accession>
<evidence type="ECO:0000256" key="5">
    <source>
        <dbReference type="ARBA" id="ARBA00022801"/>
    </source>
</evidence>
<evidence type="ECO:0000256" key="4">
    <source>
        <dbReference type="ARBA" id="ARBA00022729"/>
    </source>
</evidence>
<dbReference type="Pfam" id="PF18962">
    <property type="entry name" value="Por_Secre_tail"/>
    <property type="match status" value="1"/>
</dbReference>
<feature type="domain" description="Peptidase M4 C-terminal" evidence="10">
    <location>
        <begin position="336"/>
        <end position="496"/>
    </location>
</feature>
<evidence type="ECO:0000313" key="14">
    <source>
        <dbReference type="Proteomes" id="UP001597467"/>
    </source>
</evidence>
<dbReference type="Gene3D" id="1.10.390.10">
    <property type="entry name" value="Neutral Protease Domain 2"/>
    <property type="match status" value="1"/>
</dbReference>
<keyword evidence="2" id="KW-0645">Protease</keyword>
<dbReference type="PANTHER" id="PTHR33794:SF1">
    <property type="entry name" value="BACILLOLYSIN"/>
    <property type="match status" value="1"/>
</dbReference>
<protein>
    <submittedName>
        <fullName evidence="13">M4 family metallopeptidase</fullName>
    </submittedName>
</protein>
<evidence type="ECO:0000256" key="6">
    <source>
        <dbReference type="ARBA" id="ARBA00022833"/>
    </source>
</evidence>
<keyword evidence="5" id="KW-0378">Hydrolase</keyword>
<evidence type="ECO:0000259" key="9">
    <source>
        <dbReference type="Pfam" id="PF01447"/>
    </source>
</evidence>
<dbReference type="PANTHER" id="PTHR33794">
    <property type="entry name" value="BACILLOLYSIN"/>
    <property type="match status" value="1"/>
</dbReference>
<dbReference type="NCBIfam" id="TIGR04183">
    <property type="entry name" value="Por_Secre_tail"/>
    <property type="match status" value="1"/>
</dbReference>
<dbReference type="Pfam" id="PF01447">
    <property type="entry name" value="Peptidase_M4"/>
    <property type="match status" value="1"/>
</dbReference>
<evidence type="ECO:0000256" key="1">
    <source>
        <dbReference type="ARBA" id="ARBA00009388"/>
    </source>
</evidence>
<organism evidence="13 14">
    <name type="scientific">Lacinutrix gracilariae</name>
    <dbReference type="NCBI Taxonomy" id="1747198"/>
    <lineage>
        <taxon>Bacteria</taxon>
        <taxon>Pseudomonadati</taxon>
        <taxon>Bacteroidota</taxon>
        <taxon>Flavobacteriia</taxon>
        <taxon>Flavobacteriales</taxon>
        <taxon>Flavobacteriaceae</taxon>
        <taxon>Lacinutrix</taxon>
    </lineage>
</organism>
<dbReference type="Proteomes" id="UP001597467">
    <property type="component" value="Unassembled WGS sequence"/>
</dbReference>